<gene>
    <name evidence="1" type="ORF">PAXRUDRAFT_39297</name>
</gene>
<dbReference type="InParanoid" id="A0A0D0DF32"/>
<feature type="non-terminal residue" evidence="1">
    <location>
        <position position="86"/>
    </location>
</feature>
<reference evidence="1 2" key="1">
    <citation type="submission" date="2014-04" db="EMBL/GenBank/DDBJ databases">
        <authorList>
            <consortium name="DOE Joint Genome Institute"/>
            <person name="Kuo A."/>
            <person name="Kohler A."/>
            <person name="Jargeat P."/>
            <person name="Nagy L.G."/>
            <person name="Floudas D."/>
            <person name="Copeland A."/>
            <person name="Barry K.W."/>
            <person name="Cichocki N."/>
            <person name="Veneault-Fourrey C."/>
            <person name="LaButti K."/>
            <person name="Lindquist E.A."/>
            <person name="Lipzen A."/>
            <person name="Lundell T."/>
            <person name="Morin E."/>
            <person name="Murat C."/>
            <person name="Sun H."/>
            <person name="Tunlid A."/>
            <person name="Henrissat B."/>
            <person name="Grigoriev I.V."/>
            <person name="Hibbett D.S."/>
            <person name="Martin F."/>
            <person name="Nordberg H.P."/>
            <person name="Cantor M.N."/>
            <person name="Hua S.X."/>
        </authorList>
    </citation>
    <scope>NUCLEOTIDE SEQUENCE [LARGE SCALE GENOMIC DNA]</scope>
    <source>
        <strain evidence="1 2">Ve08.2h10</strain>
    </source>
</reference>
<organism evidence="1 2">
    <name type="scientific">Paxillus rubicundulus Ve08.2h10</name>
    <dbReference type="NCBI Taxonomy" id="930991"/>
    <lineage>
        <taxon>Eukaryota</taxon>
        <taxon>Fungi</taxon>
        <taxon>Dikarya</taxon>
        <taxon>Basidiomycota</taxon>
        <taxon>Agaricomycotina</taxon>
        <taxon>Agaricomycetes</taxon>
        <taxon>Agaricomycetidae</taxon>
        <taxon>Boletales</taxon>
        <taxon>Paxilineae</taxon>
        <taxon>Paxillaceae</taxon>
        <taxon>Paxillus</taxon>
    </lineage>
</organism>
<dbReference type="OrthoDB" id="3141012at2759"/>
<dbReference type="Proteomes" id="UP000054538">
    <property type="component" value="Unassembled WGS sequence"/>
</dbReference>
<proteinExistence type="predicted"/>
<protein>
    <submittedName>
        <fullName evidence="1">Unplaced genomic scaffold scaffold_712, whole genome shotgun sequence</fullName>
    </submittedName>
</protein>
<dbReference type="AlphaFoldDB" id="A0A0D0DF32"/>
<dbReference type="HOGENOM" id="CLU_191883_0_0_1"/>
<accession>A0A0D0DF32</accession>
<reference evidence="2" key="2">
    <citation type="submission" date="2015-01" db="EMBL/GenBank/DDBJ databases">
        <title>Evolutionary Origins and Diversification of the Mycorrhizal Mutualists.</title>
        <authorList>
            <consortium name="DOE Joint Genome Institute"/>
            <consortium name="Mycorrhizal Genomics Consortium"/>
            <person name="Kohler A."/>
            <person name="Kuo A."/>
            <person name="Nagy L.G."/>
            <person name="Floudas D."/>
            <person name="Copeland A."/>
            <person name="Barry K.W."/>
            <person name="Cichocki N."/>
            <person name="Veneault-Fourrey C."/>
            <person name="LaButti K."/>
            <person name="Lindquist E.A."/>
            <person name="Lipzen A."/>
            <person name="Lundell T."/>
            <person name="Morin E."/>
            <person name="Murat C."/>
            <person name="Riley R."/>
            <person name="Ohm R."/>
            <person name="Sun H."/>
            <person name="Tunlid A."/>
            <person name="Henrissat B."/>
            <person name="Grigoriev I.V."/>
            <person name="Hibbett D.S."/>
            <person name="Martin F."/>
        </authorList>
    </citation>
    <scope>NUCLEOTIDE SEQUENCE [LARGE SCALE GENOMIC DNA]</scope>
    <source>
        <strain evidence="2">Ve08.2h10</strain>
    </source>
</reference>
<sequence length="86" mass="9750">TLTPSRSLPRTSRPHANLISLHLAYVWKTIGRCKDTDKSSDLIEEVDPFSPTLFLPTEALLNRVTVQFLTSHLVGRYPLVFGPWCK</sequence>
<dbReference type="STRING" id="930991.A0A0D0DF32"/>
<feature type="non-terminal residue" evidence="1">
    <location>
        <position position="1"/>
    </location>
</feature>
<keyword evidence="2" id="KW-1185">Reference proteome</keyword>
<evidence type="ECO:0000313" key="1">
    <source>
        <dbReference type="EMBL" id="KIK88798.1"/>
    </source>
</evidence>
<evidence type="ECO:0000313" key="2">
    <source>
        <dbReference type="Proteomes" id="UP000054538"/>
    </source>
</evidence>
<dbReference type="EMBL" id="KN825534">
    <property type="protein sequence ID" value="KIK88798.1"/>
    <property type="molecule type" value="Genomic_DNA"/>
</dbReference>
<name>A0A0D0DF32_9AGAM</name>